<feature type="domain" description="DUF7146" evidence="8">
    <location>
        <begin position="106"/>
        <end position="202"/>
    </location>
</feature>
<dbReference type="GO" id="GO:1990077">
    <property type="term" value="C:primosome complex"/>
    <property type="evidence" value="ECO:0007669"/>
    <property type="project" value="UniProtKB-KW"/>
</dbReference>
<accession>A0A327K1Z7</accession>
<evidence type="ECO:0000256" key="6">
    <source>
        <dbReference type="ARBA" id="ARBA00023163"/>
    </source>
</evidence>
<keyword evidence="10" id="KW-1185">Reference proteome</keyword>
<keyword evidence="6" id="KW-0804">Transcription</keyword>
<sequence length="303" mass="32251">MKAALAPVMAKLAVALYGRPTARLRHELRFRRKGSLGIVIAGPKAGSWFDFEVGEGGDVFGLIMRARGLSFAEAKAFAVDFIGGSIPLDVAPPEPDIVLDQHDPVRIAEALALWGAAVDPRGTIVESYLAGRKAPLTDRAAGDAIRFHPALWFEGRRVPGMVALMRDVITNEACGVHRTFLSPDGSKLAKRMMGRAKGAAIKLTPDEDVTVALAIGEGIETSLSADMLGFGPTWVAGNSGAIGTFPVLTGIEVLRILVETDDKGANPKAAEACARRWYDAGREVRLVIPRLDGDMNNVACKVA</sequence>
<dbReference type="EMBL" id="NPEU01000423">
    <property type="protein sequence ID" value="RAI32457.1"/>
    <property type="molecule type" value="Genomic_DNA"/>
</dbReference>
<evidence type="ECO:0000313" key="9">
    <source>
        <dbReference type="EMBL" id="RAI32457.1"/>
    </source>
</evidence>
<proteinExistence type="predicted"/>
<dbReference type="InterPro" id="IPR055570">
    <property type="entry name" value="DUF7146"/>
</dbReference>
<dbReference type="Pfam" id="PF23639">
    <property type="entry name" value="DUF7146"/>
    <property type="match status" value="1"/>
</dbReference>
<reference evidence="9 10" key="1">
    <citation type="submission" date="2017-07" db="EMBL/GenBank/DDBJ databases">
        <title>Draft Genome Sequences of Select Purple Nonsulfur Bacteria.</title>
        <authorList>
            <person name="Lasarre B."/>
            <person name="Mckinlay J.B."/>
        </authorList>
    </citation>
    <scope>NUCLEOTIDE SEQUENCE [LARGE SCALE GENOMIC DNA]</scope>
    <source>
        <strain evidence="9 10">DSM 11907</strain>
    </source>
</reference>
<evidence type="ECO:0000256" key="5">
    <source>
        <dbReference type="ARBA" id="ARBA00022705"/>
    </source>
</evidence>
<dbReference type="GO" id="GO:0008270">
    <property type="term" value="F:zinc ion binding"/>
    <property type="evidence" value="ECO:0007669"/>
    <property type="project" value="InterPro"/>
</dbReference>
<evidence type="ECO:0000259" key="8">
    <source>
        <dbReference type="Pfam" id="PF23639"/>
    </source>
</evidence>
<dbReference type="GO" id="GO:0006269">
    <property type="term" value="P:DNA replication, synthesis of primer"/>
    <property type="evidence" value="ECO:0007669"/>
    <property type="project" value="UniProtKB-KW"/>
</dbReference>
<dbReference type="Proteomes" id="UP000248863">
    <property type="component" value="Unassembled WGS sequence"/>
</dbReference>
<feature type="domain" description="Toprim" evidence="7">
    <location>
        <begin position="213"/>
        <end position="301"/>
    </location>
</feature>
<evidence type="ECO:0000259" key="7">
    <source>
        <dbReference type="Pfam" id="PF13362"/>
    </source>
</evidence>
<dbReference type="GO" id="GO:0003677">
    <property type="term" value="F:DNA binding"/>
    <property type="evidence" value="ECO:0007669"/>
    <property type="project" value="InterPro"/>
</dbReference>
<organism evidence="9 10">
    <name type="scientific">Rhodoplanes elegans</name>
    <dbReference type="NCBI Taxonomy" id="29408"/>
    <lineage>
        <taxon>Bacteria</taxon>
        <taxon>Pseudomonadati</taxon>
        <taxon>Pseudomonadota</taxon>
        <taxon>Alphaproteobacteria</taxon>
        <taxon>Hyphomicrobiales</taxon>
        <taxon>Nitrobacteraceae</taxon>
        <taxon>Rhodoplanes</taxon>
    </lineage>
</organism>
<protein>
    <submittedName>
        <fullName evidence="9">Uncharacterized protein</fullName>
    </submittedName>
</protein>
<dbReference type="Gene3D" id="3.90.580.10">
    <property type="entry name" value="Zinc finger, CHC2-type domain"/>
    <property type="match status" value="1"/>
</dbReference>
<name>A0A327K1Z7_9BRAD</name>
<keyword evidence="1" id="KW-0240">DNA-directed RNA polymerase</keyword>
<keyword evidence="5" id="KW-0235">DNA replication</keyword>
<dbReference type="GO" id="GO:0016779">
    <property type="term" value="F:nucleotidyltransferase activity"/>
    <property type="evidence" value="ECO:0007669"/>
    <property type="project" value="UniProtKB-KW"/>
</dbReference>
<keyword evidence="3" id="KW-0808">Transferase</keyword>
<dbReference type="AlphaFoldDB" id="A0A327K1Z7"/>
<evidence type="ECO:0000256" key="3">
    <source>
        <dbReference type="ARBA" id="ARBA00022679"/>
    </source>
</evidence>
<evidence type="ECO:0000256" key="4">
    <source>
        <dbReference type="ARBA" id="ARBA00022695"/>
    </source>
</evidence>
<dbReference type="SUPFAM" id="SSF57783">
    <property type="entry name" value="Zinc beta-ribbon"/>
    <property type="match status" value="1"/>
</dbReference>
<gene>
    <name evidence="9" type="ORF">CH338_24115</name>
</gene>
<dbReference type="InterPro" id="IPR006171">
    <property type="entry name" value="TOPRIM_dom"/>
</dbReference>
<evidence type="ECO:0000256" key="2">
    <source>
        <dbReference type="ARBA" id="ARBA00022515"/>
    </source>
</evidence>
<dbReference type="InterPro" id="IPR036977">
    <property type="entry name" value="DNA_primase_Znf_CHC2"/>
</dbReference>
<evidence type="ECO:0000256" key="1">
    <source>
        <dbReference type="ARBA" id="ARBA00022478"/>
    </source>
</evidence>
<keyword evidence="2" id="KW-0639">Primosome</keyword>
<comment type="caution">
    <text evidence="9">The sequence shown here is derived from an EMBL/GenBank/DDBJ whole genome shotgun (WGS) entry which is preliminary data.</text>
</comment>
<dbReference type="GO" id="GO:0000428">
    <property type="term" value="C:DNA-directed RNA polymerase complex"/>
    <property type="evidence" value="ECO:0007669"/>
    <property type="project" value="UniProtKB-KW"/>
</dbReference>
<dbReference type="Pfam" id="PF13362">
    <property type="entry name" value="Toprim_3"/>
    <property type="match status" value="1"/>
</dbReference>
<keyword evidence="4" id="KW-0548">Nucleotidyltransferase</keyword>
<evidence type="ECO:0000313" key="10">
    <source>
        <dbReference type="Proteomes" id="UP000248863"/>
    </source>
</evidence>